<dbReference type="InterPro" id="IPR046462">
    <property type="entry name" value="TerL_nuclease"/>
</dbReference>
<accession>A0A8S5PSZ6</accession>
<organism evidence="4">
    <name type="scientific">Siphoviridae sp. ct7bj10</name>
    <dbReference type="NCBI Taxonomy" id="2825353"/>
    <lineage>
        <taxon>Viruses</taxon>
        <taxon>Duplodnaviria</taxon>
        <taxon>Heunggongvirae</taxon>
        <taxon>Uroviricota</taxon>
        <taxon>Caudoviricetes</taxon>
    </lineage>
</organism>
<evidence type="ECO:0000259" key="2">
    <source>
        <dbReference type="Pfam" id="PF03354"/>
    </source>
</evidence>
<dbReference type="Pfam" id="PF03354">
    <property type="entry name" value="TerL_ATPase"/>
    <property type="match status" value="1"/>
</dbReference>
<evidence type="ECO:0000259" key="3">
    <source>
        <dbReference type="Pfam" id="PF20441"/>
    </source>
</evidence>
<feature type="domain" description="Terminase large subunit-like endonuclease" evidence="3">
    <location>
        <begin position="282"/>
        <end position="576"/>
    </location>
</feature>
<dbReference type="Pfam" id="PF20441">
    <property type="entry name" value="TerL_nuclease"/>
    <property type="match status" value="1"/>
</dbReference>
<dbReference type="InterPro" id="IPR046461">
    <property type="entry name" value="TerL_ATPase"/>
</dbReference>
<proteinExistence type="predicted"/>
<evidence type="ECO:0000313" key="4">
    <source>
        <dbReference type="EMBL" id="DAE09637.1"/>
    </source>
</evidence>
<dbReference type="Gene3D" id="3.40.50.300">
    <property type="entry name" value="P-loop containing nucleotide triphosphate hydrolases"/>
    <property type="match status" value="1"/>
</dbReference>
<protein>
    <submittedName>
        <fullName evidence="4">Large Terminase</fullName>
    </submittedName>
</protein>
<dbReference type="PANTHER" id="PTHR41287">
    <property type="match status" value="1"/>
</dbReference>
<dbReference type="EMBL" id="BK015490">
    <property type="protein sequence ID" value="DAE09637.1"/>
    <property type="molecule type" value="Genomic_DNA"/>
</dbReference>
<feature type="domain" description="Terminase large subunit-like ATPase" evidence="2">
    <location>
        <begin position="97"/>
        <end position="275"/>
    </location>
</feature>
<evidence type="ECO:0000256" key="1">
    <source>
        <dbReference type="SAM" id="MobiDB-lite"/>
    </source>
</evidence>
<dbReference type="PANTHER" id="PTHR41287:SF1">
    <property type="entry name" value="PROTEIN YMFN"/>
    <property type="match status" value="1"/>
</dbReference>
<dbReference type="InterPro" id="IPR005021">
    <property type="entry name" value="Terminase_largesu-like"/>
</dbReference>
<name>A0A8S5PSZ6_9CAUD</name>
<sequence>MSLERPRKMKNSTRSPELPDAETLERLKISPEVAWYCLERGMDLPKEWQVPKIKTPEPRNVEGAVFDPARVDKVLLSFHTLRHTQGKWAGKPLDPDPWQLVWILAPVFGWVKKNTDGQWVRIIRDLYVDVPRKNGKSTLSGGIAVYMLGADGEPGAQVVCAASTEHQAGFVFQPIKQLVEKTPALKGVMTAHQKRIVHNRSGSYMEVISSAADAAHGMNLHCFIVDELHVHKTPDLVRTLETGRGSRTQPLGVRITTPDDGKSNTIYDQTRKYVEQLAAGTIKDDTYYGVVWGADETDDPFAVETQMKANPGYGKSPSAEYLAAQANQARNSPAQLASYLRLHLGIRTKQSERFITLDSWDRNAGAVYASPDQMAEAYRGRVCYGGWDLGAVSDLTAWSLLFPDDCGGYDVLLRFWAPESDLSALDKRTAGMASVWVRDGWLTLTPGDVTDYAYVEKRILHDLDFFDVQTIGYDPWNATQVANDLQEAGLDVERLTIVRQGTKTLSPVLKEMQRLLLTGTKDAPLFRHHGNPVLRWNVDNLAVKTDTNGNVQPDKQNSGDKIDGVAATLNALSEALTRPAPERSIYETESLFA</sequence>
<dbReference type="InterPro" id="IPR027417">
    <property type="entry name" value="P-loop_NTPase"/>
</dbReference>
<feature type="region of interest" description="Disordered" evidence="1">
    <location>
        <begin position="1"/>
        <end position="20"/>
    </location>
</feature>
<reference evidence="4" key="1">
    <citation type="journal article" date="2021" name="Proc. Natl. Acad. Sci. U.S.A.">
        <title>A Catalog of Tens of Thousands of Viruses from Human Metagenomes Reveals Hidden Associations with Chronic Diseases.</title>
        <authorList>
            <person name="Tisza M.J."/>
            <person name="Buck C.B."/>
        </authorList>
    </citation>
    <scope>NUCLEOTIDE SEQUENCE</scope>
    <source>
        <strain evidence="4">Ct7bj10</strain>
    </source>
</reference>
<dbReference type="GO" id="GO:0004519">
    <property type="term" value="F:endonuclease activity"/>
    <property type="evidence" value="ECO:0007669"/>
    <property type="project" value="InterPro"/>
</dbReference>